<feature type="transmembrane region" description="Helical" evidence="12">
    <location>
        <begin position="12"/>
        <end position="30"/>
    </location>
</feature>
<dbReference type="RefSeq" id="WP_188495421.1">
    <property type="nucleotide sequence ID" value="NZ_BMFV01000001.1"/>
</dbReference>
<evidence type="ECO:0000256" key="10">
    <source>
        <dbReference type="ARBA" id="ARBA00023136"/>
    </source>
</evidence>
<dbReference type="Proteomes" id="UP000656813">
    <property type="component" value="Unassembled WGS sequence"/>
</dbReference>
<dbReference type="PROSITE" id="PS00760">
    <property type="entry name" value="SPASE_I_2"/>
    <property type="match status" value="1"/>
</dbReference>
<dbReference type="EC" id="3.4.21.89" evidence="4 12"/>
<dbReference type="CDD" id="cd06530">
    <property type="entry name" value="S26_SPase_I"/>
    <property type="match status" value="1"/>
</dbReference>
<evidence type="ECO:0000256" key="7">
    <source>
        <dbReference type="ARBA" id="ARBA00022692"/>
    </source>
</evidence>
<keyword evidence="7 12" id="KW-0812">Transmembrane</keyword>
<dbReference type="PANTHER" id="PTHR43390:SF1">
    <property type="entry name" value="CHLOROPLAST PROCESSING PEPTIDASE"/>
    <property type="match status" value="1"/>
</dbReference>
<evidence type="ECO:0000256" key="5">
    <source>
        <dbReference type="ARBA" id="ARBA00022475"/>
    </source>
</evidence>
<evidence type="ECO:0000256" key="1">
    <source>
        <dbReference type="ARBA" id="ARBA00000677"/>
    </source>
</evidence>
<evidence type="ECO:0000313" key="16">
    <source>
        <dbReference type="Proteomes" id="UP000656813"/>
    </source>
</evidence>
<dbReference type="PRINTS" id="PR00727">
    <property type="entry name" value="LEADERPTASE"/>
</dbReference>
<dbReference type="PROSITE" id="PS00761">
    <property type="entry name" value="SPASE_I_3"/>
    <property type="match status" value="1"/>
</dbReference>
<feature type="active site" evidence="11">
    <location>
        <position position="39"/>
    </location>
</feature>
<protein>
    <recommendedName>
        <fullName evidence="4 12">Signal peptidase I</fullName>
        <ecNumber evidence="4 12">3.4.21.89</ecNumber>
    </recommendedName>
</protein>
<comment type="subcellular location">
    <subcellularLocation>
        <location evidence="2">Cell membrane</location>
        <topology evidence="2">Single-pass type II membrane protein</topology>
    </subcellularLocation>
    <subcellularLocation>
        <location evidence="13">Membrane</location>
        <topology evidence="13">Single-pass type II membrane protein</topology>
    </subcellularLocation>
</comment>
<keyword evidence="16" id="KW-1185">Reference proteome</keyword>
<keyword evidence="8 12" id="KW-0378">Hydrolase</keyword>
<dbReference type="InterPro" id="IPR019533">
    <property type="entry name" value="Peptidase_S26"/>
</dbReference>
<evidence type="ECO:0000256" key="2">
    <source>
        <dbReference type="ARBA" id="ARBA00004401"/>
    </source>
</evidence>
<reference evidence="15" key="2">
    <citation type="submission" date="2020-09" db="EMBL/GenBank/DDBJ databases">
        <authorList>
            <person name="Sun Q."/>
            <person name="Zhou Y."/>
        </authorList>
    </citation>
    <scope>NUCLEOTIDE SEQUENCE</scope>
    <source>
        <strain evidence="15">CGMCC 1.12777</strain>
    </source>
</reference>
<dbReference type="AlphaFoldDB" id="A0A8J2ZSL0"/>
<dbReference type="FunFam" id="2.10.109.10:FF:000008">
    <property type="entry name" value="Signal peptidase I"/>
    <property type="match status" value="1"/>
</dbReference>
<evidence type="ECO:0000256" key="13">
    <source>
        <dbReference type="RuleBase" id="RU362042"/>
    </source>
</evidence>
<keyword evidence="6 12" id="KW-0645">Protease</keyword>
<dbReference type="PANTHER" id="PTHR43390">
    <property type="entry name" value="SIGNAL PEPTIDASE I"/>
    <property type="match status" value="1"/>
</dbReference>
<comment type="similarity">
    <text evidence="3 13">Belongs to the peptidase S26 family.</text>
</comment>
<evidence type="ECO:0000256" key="9">
    <source>
        <dbReference type="ARBA" id="ARBA00022989"/>
    </source>
</evidence>
<dbReference type="Gene3D" id="2.10.109.10">
    <property type="entry name" value="Umud Fragment, subunit A"/>
    <property type="match status" value="1"/>
</dbReference>
<dbReference type="InterPro" id="IPR000223">
    <property type="entry name" value="Pept_S26A_signal_pept_1"/>
</dbReference>
<evidence type="ECO:0000256" key="3">
    <source>
        <dbReference type="ARBA" id="ARBA00009370"/>
    </source>
</evidence>
<reference evidence="15" key="1">
    <citation type="journal article" date="2014" name="Int. J. Syst. Evol. Microbiol.">
        <title>Complete genome sequence of Corynebacterium casei LMG S-19264T (=DSM 44701T), isolated from a smear-ripened cheese.</title>
        <authorList>
            <consortium name="US DOE Joint Genome Institute (JGI-PGF)"/>
            <person name="Walter F."/>
            <person name="Albersmeier A."/>
            <person name="Kalinowski J."/>
            <person name="Ruckert C."/>
        </authorList>
    </citation>
    <scope>NUCLEOTIDE SEQUENCE</scope>
    <source>
        <strain evidence="15">CGMCC 1.12777</strain>
    </source>
</reference>
<dbReference type="GO" id="GO:0005886">
    <property type="term" value="C:plasma membrane"/>
    <property type="evidence" value="ECO:0007669"/>
    <property type="project" value="UniProtKB-SubCell"/>
</dbReference>
<feature type="active site" evidence="11">
    <location>
        <position position="80"/>
    </location>
</feature>
<name>A0A8J2ZSL0_9BACL</name>
<dbReference type="PROSITE" id="PS00501">
    <property type="entry name" value="SPASE_I_1"/>
    <property type="match status" value="1"/>
</dbReference>
<dbReference type="InterPro" id="IPR036286">
    <property type="entry name" value="LexA/Signal_pep-like_sf"/>
</dbReference>
<keyword evidence="5" id="KW-1003">Cell membrane</keyword>
<dbReference type="SUPFAM" id="SSF51306">
    <property type="entry name" value="LexA/Signal peptidase"/>
    <property type="match status" value="1"/>
</dbReference>
<accession>A0A8J2ZSL0</accession>
<dbReference type="GO" id="GO:0006465">
    <property type="term" value="P:signal peptide processing"/>
    <property type="evidence" value="ECO:0007669"/>
    <property type="project" value="InterPro"/>
</dbReference>
<organism evidence="15 16">
    <name type="scientific">Pullulanibacillus pueri</name>
    <dbReference type="NCBI Taxonomy" id="1437324"/>
    <lineage>
        <taxon>Bacteria</taxon>
        <taxon>Bacillati</taxon>
        <taxon>Bacillota</taxon>
        <taxon>Bacilli</taxon>
        <taxon>Bacillales</taxon>
        <taxon>Sporolactobacillaceae</taxon>
        <taxon>Pullulanibacillus</taxon>
    </lineage>
</organism>
<evidence type="ECO:0000313" key="15">
    <source>
        <dbReference type="EMBL" id="GGH74916.1"/>
    </source>
</evidence>
<dbReference type="GO" id="GO:0009003">
    <property type="term" value="F:signal peptidase activity"/>
    <property type="evidence" value="ECO:0007669"/>
    <property type="project" value="UniProtKB-EC"/>
</dbReference>
<dbReference type="NCBIfam" id="TIGR02227">
    <property type="entry name" value="sigpep_I_bact"/>
    <property type="match status" value="1"/>
</dbReference>
<proteinExistence type="inferred from homology"/>
<dbReference type="EMBL" id="BMFV01000001">
    <property type="protein sequence ID" value="GGH74916.1"/>
    <property type="molecule type" value="Genomic_DNA"/>
</dbReference>
<keyword evidence="9 12" id="KW-1133">Transmembrane helix</keyword>
<feature type="domain" description="Peptidase S26" evidence="14">
    <location>
        <begin position="11"/>
        <end position="166"/>
    </location>
</feature>
<evidence type="ECO:0000256" key="6">
    <source>
        <dbReference type="ARBA" id="ARBA00022670"/>
    </source>
</evidence>
<dbReference type="Pfam" id="PF10502">
    <property type="entry name" value="Peptidase_S26"/>
    <property type="match status" value="1"/>
</dbReference>
<evidence type="ECO:0000259" key="14">
    <source>
        <dbReference type="Pfam" id="PF10502"/>
    </source>
</evidence>
<dbReference type="GO" id="GO:0004252">
    <property type="term" value="F:serine-type endopeptidase activity"/>
    <property type="evidence" value="ECO:0007669"/>
    <property type="project" value="InterPro"/>
</dbReference>
<keyword evidence="10 12" id="KW-0472">Membrane</keyword>
<evidence type="ECO:0000256" key="12">
    <source>
        <dbReference type="RuleBase" id="RU003993"/>
    </source>
</evidence>
<dbReference type="InterPro" id="IPR019756">
    <property type="entry name" value="Pept_S26A_signal_pept_1_Ser-AS"/>
</dbReference>
<dbReference type="InterPro" id="IPR019758">
    <property type="entry name" value="Pept_S26A_signal_pept_1_CS"/>
</dbReference>
<evidence type="ECO:0000256" key="4">
    <source>
        <dbReference type="ARBA" id="ARBA00013208"/>
    </source>
</evidence>
<comment type="caution">
    <text evidence="15">The sequence shown here is derived from an EMBL/GenBank/DDBJ whole genome shotgun (WGS) entry which is preliminary data.</text>
</comment>
<evidence type="ECO:0000256" key="11">
    <source>
        <dbReference type="PIRSR" id="PIRSR600223-1"/>
    </source>
</evidence>
<sequence length="175" mass="20436">MKRKKKKSWGIIRSVVIAIILAIIIRQFLFNHIVVYGTSMLPTLHDHNHVVINKLSYKISEPRRFDIIVFHADRKQDYIKRVIGLPGETVEYKDDQLYIDGKKVKEPFLKKIKHPDQGLFTYDFKEKVPEGTVFVLGDNRRESQDSREIGPIPLNQVIGKAMFVFWPVTEVKHLP</sequence>
<dbReference type="InterPro" id="IPR019757">
    <property type="entry name" value="Pept_S26A_signal_pept_1_Lys-AS"/>
</dbReference>
<comment type="catalytic activity">
    <reaction evidence="1 12">
        <text>Cleavage of hydrophobic, N-terminal signal or leader sequences from secreted and periplasmic proteins.</text>
        <dbReference type="EC" id="3.4.21.89"/>
    </reaction>
</comment>
<gene>
    <name evidence="15" type="primary">sipS</name>
    <name evidence="15" type="ORF">GCM10007096_03600</name>
</gene>
<evidence type="ECO:0000256" key="8">
    <source>
        <dbReference type="ARBA" id="ARBA00022801"/>
    </source>
</evidence>